<dbReference type="RefSeq" id="WP_015162552.1">
    <property type="nucleotide sequence ID" value="NC_019697.1"/>
</dbReference>
<evidence type="ECO:0000313" key="4">
    <source>
        <dbReference type="Proteomes" id="UP000010366"/>
    </source>
</evidence>
<dbReference type="AlphaFoldDB" id="K9UNS1"/>
<dbReference type="HOGENOM" id="CLU_033626_0_0_3"/>
<dbReference type="InterPro" id="IPR050631">
    <property type="entry name" value="PheA/TfdB_FAD_monoxygenase"/>
</dbReference>
<protein>
    <submittedName>
        <fullName evidence="3">2-polyprenyl-6-methoxyphenol hydroxylase-like oxidoreductase</fullName>
    </submittedName>
</protein>
<evidence type="ECO:0000256" key="1">
    <source>
        <dbReference type="ARBA" id="ARBA00023002"/>
    </source>
</evidence>
<dbReference type="PANTHER" id="PTHR43476:SF5">
    <property type="entry name" value="FAD-DEPENDENT MONOOXYGENASE"/>
    <property type="match status" value="1"/>
</dbReference>
<evidence type="ECO:0000313" key="3">
    <source>
        <dbReference type="EMBL" id="AFY96470.1"/>
    </source>
</evidence>
<dbReference type="STRING" id="1173020.Cha6605_5595"/>
<gene>
    <name evidence="3" type="ORF">Cha6605_5595</name>
</gene>
<accession>K9UNS1</accession>
<dbReference type="PANTHER" id="PTHR43476">
    <property type="entry name" value="3-(3-HYDROXY-PHENYL)PROPIONATE/3-HYDROXYCINNAMIC ACID HYDROXYLASE"/>
    <property type="match status" value="1"/>
</dbReference>
<dbReference type="OrthoDB" id="9806565at2"/>
<dbReference type="GO" id="GO:0071949">
    <property type="term" value="F:FAD binding"/>
    <property type="evidence" value="ECO:0007669"/>
    <property type="project" value="InterPro"/>
</dbReference>
<dbReference type="Pfam" id="PF01494">
    <property type="entry name" value="FAD_binding_3"/>
    <property type="match status" value="1"/>
</dbReference>
<name>K9UNS1_CHAP6</name>
<keyword evidence="4" id="KW-1185">Reference proteome</keyword>
<keyword evidence="1" id="KW-0560">Oxidoreductase</keyword>
<dbReference type="KEGG" id="cmp:Cha6605_5595"/>
<dbReference type="InterPro" id="IPR002938">
    <property type="entry name" value="FAD-bd"/>
</dbReference>
<dbReference type="Gene3D" id="3.50.50.60">
    <property type="entry name" value="FAD/NAD(P)-binding domain"/>
    <property type="match status" value="1"/>
</dbReference>
<dbReference type="PRINTS" id="PR00420">
    <property type="entry name" value="RNGMNOXGNASE"/>
</dbReference>
<dbReference type="GO" id="GO:0016491">
    <property type="term" value="F:oxidoreductase activity"/>
    <property type="evidence" value="ECO:0007669"/>
    <property type="project" value="UniProtKB-KW"/>
</dbReference>
<feature type="domain" description="FAD-binding" evidence="2">
    <location>
        <begin position="2"/>
        <end position="322"/>
    </location>
</feature>
<dbReference type="EMBL" id="CP003600">
    <property type="protein sequence ID" value="AFY96470.1"/>
    <property type="molecule type" value="Genomic_DNA"/>
</dbReference>
<reference evidence="3 4" key="1">
    <citation type="submission" date="2012-05" db="EMBL/GenBank/DDBJ databases">
        <title>Finished chromosome of genome of Chamaesiphon sp. PCC 6605.</title>
        <authorList>
            <consortium name="US DOE Joint Genome Institute"/>
            <person name="Gugger M."/>
            <person name="Coursin T."/>
            <person name="Rippka R."/>
            <person name="Tandeau De Marsac N."/>
            <person name="Huntemann M."/>
            <person name="Wei C.-L."/>
            <person name="Han J."/>
            <person name="Detter J.C."/>
            <person name="Han C."/>
            <person name="Tapia R."/>
            <person name="Chen A."/>
            <person name="Kyrpides N."/>
            <person name="Mavromatis K."/>
            <person name="Markowitz V."/>
            <person name="Szeto E."/>
            <person name="Ivanova N."/>
            <person name="Pagani I."/>
            <person name="Pati A."/>
            <person name="Goodwin L."/>
            <person name="Nordberg H.P."/>
            <person name="Cantor M.N."/>
            <person name="Hua S.X."/>
            <person name="Woyke T."/>
            <person name="Kerfeld C.A."/>
        </authorList>
    </citation>
    <scope>NUCLEOTIDE SEQUENCE [LARGE SCALE GENOMIC DNA]</scope>
    <source>
        <strain evidence="4">ATCC 27169 / PCC 6605</strain>
    </source>
</reference>
<dbReference type="eggNOG" id="COG0654">
    <property type="taxonomic scope" value="Bacteria"/>
</dbReference>
<proteinExistence type="predicted"/>
<evidence type="ECO:0000259" key="2">
    <source>
        <dbReference type="Pfam" id="PF01494"/>
    </source>
</evidence>
<dbReference type="InterPro" id="IPR036188">
    <property type="entry name" value="FAD/NAD-bd_sf"/>
</dbReference>
<dbReference type="Proteomes" id="UP000010366">
    <property type="component" value="Chromosome"/>
</dbReference>
<dbReference type="SUPFAM" id="SSF51905">
    <property type="entry name" value="FAD/NAD(P)-binding domain"/>
    <property type="match status" value="1"/>
</dbReference>
<organism evidence="3 4">
    <name type="scientific">Chamaesiphon minutus (strain ATCC 27169 / PCC 6605)</name>
    <dbReference type="NCBI Taxonomy" id="1173020"/>
    <lineage>
        <taxon>Bacteria</taxon>
        <taxon>Bacillati</taxon>
        <taxon>Cyanobacteriota</taxon>
        <taxon>Cyanophyceae</taxon>
        <taxon>Gomontiellales</taxon>
        <taxon>Chamaesiphonaceae</taxon>
        <taxon>Chamaesiphon</taxon>
    </lineage>
</organism>
<sequence length="409" mass="45383">MSQVVIIGAGPTGLTLALLLVQRGVEVTLIEASRNFRRTFRGEALMPSGLEAIEQMGLTDLVAHIPHRPLAAWEFIIENRAIFRVEEPMEAGGKPCTLISQPAFLEGVMAKVSEYPNFEFIAGSGVRDILWERERAIGVILADNRQIPADLVVGADGRNSIVRQQANLAIDLAAQSYDILWFKLASTPELELENIFYSVLCGDAAFGLFLGSEGQLQIGWSLNRVTEGQNDPKQWQKIDWVETLAVASPDWLAAALRQQADTLERPFLLSVTVGLCPQWHAPGVLLLGDAAHPMSPIRAQGINMALRDVIVAANHLVPVLKQSHLANIDAVLAQIQAERVPEIVRIQQLQRAEIAQGELLHDYPPLRYLVSRIVPRIPLLRNRIRQSWIDRQLQLRKGFTQVSLQVSRG</sequence>